<keyword evidence="8" id="KW-1185">Reference proteome</keyword>
<evidence type="ECO:0000256" key="2">
    <source>
        <dbReference type="ARBA" id="ARBA00022512"/>
    </source>
</evidence>
<keyword evidence="3" id="KW-0964">Secreted</keyword>
<comment type="subcellular location">
    <subcellularLocation>
        <location evidence="1">Secreted</location>
        <location evidence="1">Cell wall</location>
    </subcellularLocation>
</comment>
<gene>
    <name evidence="7" type="ORF">METBIDRAFT_101336</name>
</gene>
<keyword evidence="4" id="KW-0732">Signal</keyword>
<evidence type="ECO:0000256" key="4">
    <source>
        <dbReference type="ARBA" id="ARBA00022729"/>
    </source>
</evidence>
<organism evidence="7 8">
    <name type="scientific">Metschnikowia bicuspidata var. bicuspidata NRRL YB-4993</name>
    <dbReference type="NCBI Taxonomy" id="869754"/>
    <lineage>
        <taxon>Eukaryota</taxon>
        <taxon>Fungi</taxon>
        <taxon>Dikarya</taxon>
        <taxon>Ascomycota</taxon>
        <taxon>Saccharomycotina</taxon>
        <taxon>Pichiomycetes</taxon>
        <taxon>Metschnikowiaceae</taxon>
        <taxon>Metschnikowia</taxon>
    </lineage>
</organism>
<dbReference type="InterPro" id="IPR021031">
    <property type="entry name" value="Hyphal-reg_cell_wall_N"/>
</dbReference>
<keyword evidence="2" id="KW-0134">Cell wall</keyword>
<dbReference type="Pfam" id="PF11765">
    <property type="entry name" value="Hyphal_reg_CWP"/>
    <property type="match status" value="1"/>
</dbReference>
<evidence type="ECO:0000256" key="1">
    <source>
        <dbReference type="ARBA" id="ARBA00004191"/>
    </source>
</evidence>
<protein>
    <recommendedName>
        <fullName evidence="6">Hyphally-regulated cell wall protein N-terminal domain-containing protein</fullName>
    </recommendedName>
</protein>
<evidence type="ECO:0000256" key="5">
    <source>
        <dbReference type="ARBA" id="ARBA00023180"/>
    </source>
</evidence>
<proteinExistence type="predicted"/>
<name>A0A1A0HH11_9ASCO</name>
<keyword evidence="5" id="KW-0325">Glycoprotein</keyword>
<dbReference type="Proteomes" id="UP000092555">
    <property type="component" value="Unassembled WGS sequence"/>
</dbReference>
<dbReference type="GO" id="GO:0009277">
    <property type="term" value="C:fungal-type cell wall"/>
    <property type="evidence" value="ECO:0007669"/>
    <property type="project" value="UniProtKB-ARBA"/>
</dbReference>
<dbReference type="RefSeq" id="XP_018713648.1">
    <property type="nucleotide sequence ID" value="XM_018853689.1"/>
</dbReference>
<comment type="caution">
    <text evidence="7">The sequence shown here is derived from an EMBL/GenBank/DDBJ whole genome shotgun (WGS) entry which is preliminary data.</text>
</comment>
<sequence>MYFGTSGSDKRHVPFVILSRFMWENSGLMVFRSDSTRSGLIMRREAYPGEGINPTITNNGLICLYKTLWYTKSDIIGSGGIFVGADAFLTLEFESGERIFSISENQTIFLEAHSSHLRVYGLGTSPSTIKVRSFGMENLIEFYVGDAEAQHTYFPETGKLTFNVSDQSQIEFDIGKGYQPKWFQISKAGNFMNMRYTGSPGMYSHNISGYQCDSKFPQAPVSIFASSSSAIES</sequence>
<dbReference type="AlphaFoldDB" id="A0A1A0HH11"/>
<evidence type="ECO:0000313" key="7">
    <source>
        <dbReference type="EMBL" id="OBA23167.1"/>
    </source>
</evidence>
<evidence type="ECO:0000313" key="8">
    <source>
        <dbReference type="Proteomes" id="UP000092555"/>
    </source>
</evidence>
<dbReference type="STRING" id="869754.A0A1A0HH11"/>
<dbReference type="GeneID" id="30026665"/>
<evidence type="ECO:0000256" key="3">
    <source>
        <dbReference type="ARBA" id="ARBA00022525"/>
    </source>
</evidence>
<reference evidence="7 8" key="1">
    <citation type="submission" date="2016-05" db="EMBL/GenBank/DDBJ databases">
        <title>Comparative genomics of biotechnologically important yeasts.</title>
        <authorList>
            <consortium name="DOE Joint Genome Institute"/>
            <person name="Riley R."/>
            <person name="Haridas S."/>
            <person name="Wolfe K.H."/>
            <person name="Lopes M.R."/>
            <person name="Hittinger C.T."/>
            <person name="Goker M."/>
            <person name="Salamov A."/>
            <person name="Wisecaver J."/>
            <person name="Long T.M."/>
            <person name="Aerts A.L."/>
            <person name="Barry K."/>
            <person name="Choi C."/>
            <person name="Clum A."/>
            <person name="Coughlan A.Y."/>
            <person name="Deshpande S."/>
            <person name="Douglass A.P."/>
            <person name="Hanson S.J."/>
            <person name="Klenk H.-P."/>
            <person name="LaButti K."/>
            <person name="Lapidus A."/>
            <person name="Lindquist E."/>
            <person name="Lipzen A."/>
            <person name="Meier-kolthoff J.P."/>
            <person name="Ohm R.A."/>
            <person name="Otillar R.P."/>
            <person name="Pangilinan J."/>
            <person name="Peng Y."/>
            <person name="Rokas A."/>
            <person name="Rosa C.A."/>
            <person name="Scheuner C."/>
            <person name="Sibirny A.A."/>
            <person name="Slot J.C."/>
            <person name="Stielow J.B."/>
            <person name="Sun H."/>
            <person name="Kurtzman C.P."/>
            <person name="Blackwell M."/>
            <person name="Grigoriev I.V."/>
            <person name="Jeffries T.W."/>
        </authorList>
    </citation>
    <scope>NUCLEOTIDE SEQUENCE [LARGE SCALE GENOMIC DNA]</scope>
    <source>
        <strain evidence="7 8">NRRL YB-4993</strain>
    </source>
</reference>
<dbReference type="EMBL" id="LXTC01000001">
    <property type="protein sequence ID" value="OBA23167.1"/>
    <property type="molecule type" value="Genomic_DNA"/>
</dbReference>
<evidence type="ECO:0000259" key="6">
    <source>
        <dbReference type="Pfam" id="PF11765"/>
    </source>
</evidence>
<feature type="domain" description="Hyphally-regulated cell wall protein N-terminal" evidence="6">
    <location>
        <begin position="1"/>
        <end position="189"/>
    </location>
</feature>
<accession>A0A1A0HH11</accession>